<keyword evidence="3" id="KW-1185">Reference proteome</keyword>
<dbReference type="HOGENOM" id="CLU_802074_0_0_1"/>
<feature type="compositionally biased region" description="Polar residues" evidence="1">
    <location>
        <begin position="280"/>
        <end position="291"/>
    </location>
</feature>
<name>A0A0C3B1J2_SERVB</name>
<dbReference type="OrthoDB" id="5600002at2759"/>
<feature type="compositionally biased region" description="Low complexity" evidence="1">
    <location>
        <begin position="191"/>
        <end position="205"/>
    </location>
</feature>
<evidence type="ECO:0000313" key="3">
    <source>
        <dbReference type="Proteomes" id="UP000054097"/>
    </source>
</evidence>
<dbReference type="EMBL" id="KN824314">
    <property type="protein sequence ID" value="KIM25411.1"/>
    <property type="molecule type" value="Genomic_DNA"/>
</dbReference>
<evidence type="ECO:0000256" key="1">
    <source>
        <dbReference type="SAM" id="MobiDB-lite"/>
    </source>
</evidence>
<evidence type="ECO:0000313" key="2">
    <source>
        <dbReference type="EMBL" id="KIM25411.1"/>
    </source>
</evidence>
<accession>A0A0C3B1J2</accession>
<protein>
    <submittedName>
        <fullName evidence="2">Uncharacterized protein</fullName>
    </submittedName>
</protein>
<reference evidence="3" key="2">
    <citation type="submission" date="2015-01" db="EMBL/GenBank/DDBJ databases">
        <title>Evolutionary Origins and Diversification of the Mycorrhizal Mutualists.</title>
        <authorList>
            <consortium name="DOE Joint Genome Institute"/>
            <consortium name="Mycorrhizal Genomics Consortium"/>
            <person name="Kohler A."/>
            <person name="Kuo A."/>
            <person name="Nagy L.G."/>
            <person name="Floudas D."/>
            <person name="Copeland A."/>
            <person name="Barry K.W."/>
            <person name="Cichocki N."/>
            <person name="Veneault-Fourrey C."/>
            <person name="LaButti K."/>
            <person name="Lindquist E.A."/>
            <person name="Lipzen A."/>
            <person name="Lundell T."/>
            <person name="Morin E."/>
            <person name="Murat C."/>
            <person name="Riley R."/>
            <person name="Ohm R."/>
            <person name="Sun H."/>
            <person name="Tunlid A."/>
            <person name="Henrissat B."/>
            <person name="Grigoriev I.V."/>
            <person name="Hibbett D.S."/>
            <person name="Martin F."/>
        </authorList>
    </citation>
    <scope>NUCLEOTIDE SEQUENCE [LARGE SCALE GENOMIC DNA]</scope>
    <source>
        <strain evidence="3">MAFF 305830</strain>
    </source>
</reference>
<dbReference type="Proteomes" id="UP000054097">
    <property type="component" value="Unassembled WGS sequence"/>
</dbReference>
<dbReference type="STRING" id="933852.A0A0C3B1J2"/>
<gene>
    <name evidence="2" type="ORF">M408DRAFT_210575</name>
</gene>
<sequence length="346" mass="35975">MDSKEGLLYEWWICFWEIYTARLHPDKSSDPVAKIYSDSLQQNRLGQPRDGGGQQPSNGGRPAPGTASSQTPPGVNGQGPSPSYTANPSNNVNGVQPPSGGGAIPGMPAAAAAAAAAAANPLHNPNLQHLQQRIPGYPPPGPGMPMYTQQRPLGAPMGPGGPMPMGPMGTPMQPGRMPNGVVYAQNPNYRPQGVQQSPQQMQDMQTAGASGSPKLAANQDSSPQIQEASRNGGSFEDGHQQGTPRMQNNRPQKRPSPAEDDQYPKDDSSPSNKRLKRSPQENGPTLPNTPSLAAAQPPGPGRPSGMAPGANGMPLNKPGPGGQFPPGGPNLSTPLPSNLTNQVCSN</sequence>
<feature type="region of interest" description="Disordered" evidence="1">
    <location>
        <begin position="168"/>
        <end position="346"/>
    </location>
</feature>
<feature type="compositionally biased region" description="Polar residues" evidence="1">
    <location>
        <begin position="330"/>
        <end position="346"/>
    </location>
</feature>
<proteinExistence type="predicted"/>
<feature type="compositionally biased region" description="Polar residues" evidence="1">
    <location>
        <begin position="66"/>
        <end position="96"/>
    </location>
</feature>
<feature type="compositionally biased region" description="Polar residues" evidence="1">
    <location>
        <begin position="240"/>
        <end position="250"/>
    </location>
</feature>
<dbReference type="AlphaFoldDB" id="A0A0C3B1J2"/>
<feature type="compositionally biased region" description="Polar residues" evidence="1">
    <location>
        <begin position="218"/>
        <end position="232"/>
    </location>
</feature>
<feature type="compositionally biased region" description="Low complexity" evidence="1">
    <location>
        <begin position="168"/>
        <end position="178"/>
    </location>
</feature>
<feature type="region of interest" description="Disordered" evidence="1">
    <location>
        <begin position="30"/>
        <end position="103"/>
    </location>
</feature>
<reference evidence="2 3" key="1">
    <citation type="submission" date="2014-04" db="EMBL/GenBank/DDBJ databases">
        <authorList>
            <consortium name="DOE Joint Genome Institute"/>
            <person name="Kuo A."/>
            <person name="Zuccaro A."/>
            <person name="Kohler A."/>
            <person name="Nagy L.G."/>
            <person name="Floudas D."/>
            <person name="Copeland A."/>
            <person name="Barry K.W."/>
            <person name="Cichocki N."/>
            <person name="Veneault-Fourrey C."/>
            <person name="LaButti K."/>
            <person name="Lindquist E.A."/>
            <person name="Lipzen A."/>
            <person name="Lundell T."/>
            <person name="Morin E."/>
            <person name="Murat C."/>
            <person name="Sun H."/>
            <person name="Tunlid A."/>
            <person name="Henrissat B."/>
            <person name="Grigoriev I.V."/>
            <person name="Hibbett D.S."/>
            <person name="Martin F."/>
            <person name="Nordberg H.P."/>
            <person name="Cantor M.N."/>
            <person name="Hua S.X."/>
        </authorList>
    </citation>
    <scope>NUCLEOTIDE SEQUENCE [LARGE SCALE GENOMIC DNA]</scope>
    <source>
        <strain evidence="2 3">MAFF 305830</strain>
    </source>
</reference>
<organism evidence="2 3">
    <name type="scientific">Serendipita vermifera MAFF 305830</name>
    <dbReference type="NCBI Taxonomy" id="933852"/>
    <lineage>
        <taxon>Eukaryota</taxon>
        <taxon>Fungi</taxon>
        <taxon>Dikarya</taxon>
        <taxon>Basidiomycota</taxon>
        <taxon>Agaricomycotina</taxon>
        <taxon>Agaricomycetes</taxon>
        <taxon>Sebacinales</taxon>
        <taxon>Serendipitaceae</taxon>
        <taxon>Serendipita</taxon>
    </lineage>
</organism>